<evidence type="ECO:0000313" key="6">
    <source>
        <dbReference type="EMBL" id="SUQ25737.1"/>
    </source>
</evidence>
<dbReference type="InterPro" id="IPR003699">
    <property type="entry name" value="QueA"/>
</dbReference>
<keyword evidence="4 5" id="KW-0671">Queuosine biosynthesis</keyword>
<keyword evidence="1 5" id="KW-0963">Cytoplasm</keyword>
<accession>A0A380S791</accession>
<evidence type="ECO:0000256" key="2">
    <source>
        <dbReference type="ARBA" id="ARBA00022679"/>
    </source>
</evidence>
<dbReference type="UniPathway" id="UPA00392"/>
<comment type="catalytic activity">
    <reaction evidence="5">
        <text>7-aminomethyl-7-carbaguanosine(34) in tRNA + S-adenosyl-L-methionine = epoxyqueuosine(34) in tRNA + adenine + L-methionine + 2 H(+)</text>
        <dbReference type="Rhea" id="RHEA:32155"/>
        <dbReference type="Rhea" id="RHEA-COMP:10342"/>
        <dbReference type="Rhea" id="RHEA-COMP:18582"/>
        <dbReference type="ChEBI" id="CHEBI:15378"/>
        <dbReference type="ChEBI" id="CHEBI:16708"/>
        <dbReference type="ChEBI" id="CHEBI:57844"/>
        <dbReference type="ChEBI" id="CHEBI:59789"/>
        <dbReference type="ChEBI" id="CHEBI:82833"/>
        <dbReference type="ChEBI" id="CHEBI:194443"/>
        <dbReference type="EC" id="2.4.99.17"/>
    </reaction>
</comment>
<dbReference type="AlphaFoldDB" id="A0A380S791"/>
<organism evidence="6 7">
    <name type="scientific">Fibrobacter succinogenes</name>
    <name type="common">Bacteroides succinogenes</name>
    <dbReference type="NCBI Taxonomy" id="833"/>
    <lineage>
        <taxon>Bacteria</taxon>
        <taxon>Pseudomonadati</taxon>
        <taxon>Fibrobacterota</taxon>
        <taxon>Fibrobacteria</taxon>
        <taxon>Fibrobacterales</taxon>
        <taxon>Fibrobacteraceae</taxon>
        <taxon>Fibrobacter</taxon>
    </lineage>
</organism>
<keyword evidence="2 5" id="KW-0808">Transferase</keyword>
<dbReference type="GO" id="GO:0005737">
    <property type="term" value="C:cytoplasm"/>
    <property type="evidence" value="ECO:0007669"/>
    <property type="project" value="UniProtKB-SubCell"/>
</dbReference>
<dbReference type="InterPro" id="IPR042119">
    <property type="entry name" value="QueA_dom2"/>
</dbReference>
<reference evidence="6 7" key="1">
    <citation type="submission" date="2017-08" db="EMBL/GenBank/DDBJ databases">
        <authorList>
            <person name="de Groot N.N."/>
        </authorList>
    </citation>
    <scope>NUCLEOTIDE SEQUENCE [LARGE SCALE GENOMIC DNA]</scope>
    <source>
        <strain evidence="6 7">HM2</strain>
    </source>
</reference>
<dbReference type="Pfam" id="PF02547">
    <property type="entry name" value="Queuosine_synth"/>
    <property type="match status" value="1"/>
</dbReference>
<comment type="similarity">
    <text evidence="5">Belongs to the QueA family.</text>
</comment>
<dbReference type="Gene3D" id="3.40.1780.10">
    <property type="entry name" value="QueA-like"/>
    <property type="match status" value="1"/>
</dbReference>
<dbReference type="Gene3D" id="2.40.10.240">
    <property type="entry name" value="QueA-like"/>
    <property type="match status" value="1"/>
</dbReference>
<evidence type="ECO:0000313" key="7">
    <source>
        <dbReference type="Proteomes" id="UP000255423"/>
    </source>
</evidence>
<dbReference type="GO" id="GO:0051075">
    <property type="term" value="F:S-adenosylmethionine:tRNA ribosyltransferase-isomerase activity"/>
    <property type="evidence" value="ECO:0007669"/>
    <property type="project" value="UniProtKB-EC"/>
</dbReference>
<dbReference type="RefSeq" id="WP_109573420.1">
    <property type="nucleotide sequence ID" value="NZ_UHJL01000004.1"/>
</dbReference>
<comment type="pathway">
    <text evidence="5">tRNA modification; tRNA-queuosine biosynthesis.</text>
</comment>
<sequence>MDYRLSDYNFEFPKELIASRTAGKGKTHILYCPKNGGERRIMKAPEIVDLFRPGDCLVVNNTKVIPARLYGETQFGGQVEVLLVQALNPSEAGEARFEAKVHPGKAFQVGRELKLAGVRTFVEEVHEEDGNRVLRFEKTPAEMEEVMNKEGHVPLPPYIDRPDDEDDKKAYQTIFAKYAGAVAAPTASLHFSEQMLDDLKAKGVYVAEVTLHVGPGTFQNISVEDFTKHKMHGEHYELTKENADIINKAKREGGRIVTVGTTSTRVIETVADANGFLKPQKGVTYAFFYPGYKYKIVDGLLTNFHWPKSSLILLVSAFYGRENTLDAYKMAVENKLKLFSYGDGMLIL</sequence>
<dbReference type="SUPFAM" id="SSF111337">
    <property type="entry name" value="QueA-like"/>
    <property type="match status" value="1"/>
</dbReference>
<dbReference type="InterPro" id="IPR042118">
    <property type="entry name" value="QueA_dom1"/>
</dbReference>
<evidence type="ECO:0000256" key="3">
    <source>
        <dbReference type="ARBA" id="ARBA00022691"/>
    </source>
</evidence>
<comment type="subcellular location">
    <subcellularLocation>
        <location evidence="5">Cytoplasm</location>
    </subcellularLocation>
</comment>
<protein>
    <recommendedName>
        <fullName evidence="5">S-adenosylmethionine:tRNA ribosyltransferase-isomerase</fullName>
        <ecNumber evidence="5">2.4.99.17</ecNumber>
    </recommendedName>
    <alternativeName>
        <fullName evidence="5">Queuosine biosynthesis protein QueA</fullName>
    </alternativeName>
</protein>
<dbReference type="HAMAP" id="MF_00113">
    <property type="entry name" value="QueA"/>
    <property type="match status" value="1"/>
</dbReference>
<dbReference type="NCBIfam" id="NF001140">
    <property type="entry name" value="PRK00147.1"/>
    <property type="match status" value="1"/>
</dbReference>
<dbReference type="EMBL" id="UHJL01000004">
    <property type="protein sequence ID" value="SUQ25737.1"/>
    <property type="molecule type" value="Genomic_DNA"/>
</dbReference>
<proteinExistence type="inferred from homology"/>
<dbReference type="InterPro" id="IPR036100">
    <property type="entry name" value="QueA_sf"/>
</dbReference>
<comment type="function">
    <text evidence="5">Transfers and isomerizes the ribose moiety from AdoMet to the 7-aminomethyl group of 7-deazaguanine (preQ1-tRNA) to give epoxyqueuosine (oQ-tRNA).</text>
</comment>
<comment type="subunit">
    <text evidence="5">Monomer.</text>
</comment>
<evidence type="ECO:0000256" key="1">
    <source>
        <dbReference type="ARBA" id="ARBA00022490"/>
    </source>
</evidence>
<keyword evidence="3 5" id="KW-0949">S-adenosyl-L-methionine</keyword>
<dbReference type="PANTHER" id="PTHR30307">
    <property type="entry name" value="S-ADENOSYLMETHIONINE:TRNA RIBOSYLTRANSFERASE-ISOMERASE"/>
    <property type="match status" value="1"/>
</dbReference>
<dbReference type="EC" id="2.4.99.17" evidence="5"/>
<evidence type="ECO:0000256" key="4">
    <source>
        <dbReference type="ARBA" id="ARBA00022785"/>
    </source>
</evidence>
<dbReference type="GO" id="GO:0008616">
    <property type="term" value="P:tRNA queuosine(34) biosynthetic process"/>
    <property type="evidence" value="ECO:0007669"/>
    <property type="project" value="UniProtKB-UniRule"/>
</dbReference>
<dbReference type="PANTHER" id="PTHR30307:SF0">
    <property type="entry name" value="S-ADENOSYLMETHIONINE:TRNA RIBOSYLTRANSFERASE-ISOMERASE"/>
    <property type="match status" value="1"/>
</dbReference>
<dbReference type="NCBIfam" id="TIGR00113">
    <property type="entry name" value="queA"/>
    <property type="match status" value="1"/>
</dbReference>
<keyword evidence="6" id="KW-0413">Isomerase</keyword>
<evidence type="ECO:0000256" key="5">
    <source>
        <dbReference type="HAMAP-Rule" id="MF_00113"/>
    </source>
</evidence>
<name>A0A380S791_FIBSU</name>
<dbReference type="Proteomes" id="UP000255423">
    <property type="component" value="Unassembled WGS sequence"/>
</dbReference>
<gene>
    <name evidence="5" type="primary">queA</name>
    <name evidence="6" type="ORF">SAMN05661053_2529</name>
</gene>